<keyword evidence="10" id="KW-1185">Reference proteome</keyword>
<keyword evidence="6" id="KW-0472">Membrane</keyword>
<dbReference type="Pfam" id="PF02321">
    <property type="entry name" value="OEP"/>
    <property type="match status" value="2"/>
</dbReference>
<comment type="similarity">
    <text evidence="2">Belongs to the outer membrane factor (OMF) (TC 1.B.17) family.</text>
</comment>
<evidence type="ECO:0000256" key="3">
    <source>
        <dbReference type="ARBA" id="ARBA00022448"/>
    </source>
</evidence>
<keyword evidence="4" id="KW-1134">Transmembrane beta strand</keyword>
<dbReference type="EMBL" id="SACY01000003">
    <property type="protein sequence ID" value="RVU24709.1"/>
    <property type="molecule type" value="Genomic_DNA"/>
</dbReference>
<keyword evidence="5" id="KW-0812">Transmembrane</keyword>
<dbReference type="InterPro" id="IPR003423">
    <property type="entry name" value="OMP_efflux"/>
</dbReference>
<dbReference type="GO" id="GO:0009279">
    <property type="term" value="C:cell outer membrane"/>
    <property type="evidence" value="ECO:0007669"/>
    <property type="project" value="UniProtKB-SubCell"/>
</dbReference>
<dbReference type="GO" id="GO:1990281">
    <property type="term" value="C:efflux pump complex"/>
    <property type="evidence" value="ECO:0007669"/>
    <property type="project" value="TreeGrafter"/>
</dbReference>
<keyword evidence="8" id="KW-0175">Coiled coil</keyword>
<dbReference type="InterPro" id="IPR051906">
    <property type="entry name" value="TolC-like"/>
</dbReference>
<organism evidence="9 10">
    <name type="scientific">Sandaracinomonas limnophila</name>
    <dbReference type="NCBI Taxonomy" id="1862386"/>
    <lineage>
        <taxon>Bacteria</taxon>
        <taxon>Pseudomonadati</taxon>
        <taxon>Bacteroidota</taxon>
        <taxon>Cytophagia</taxon>
        <taxon>Cytophagales</taxon>
        <taxon>Flectobacillaceae</taxon>
        <taxon>Sandaracinomonas</taxon>
    </lineage>
</organism>
<dbReference type="RefSeq" id="WP_127803676.1">
    <property type="nucleotide sequence ID" value="NZ_SACY01000003.1"/>
</dbReference>
<evidence type="ECO:0000313" key="9">
    <source>
        <dbReference type="EMBL" id="RVU24709.1"/>
    </source>
</evidence>
<evidence type="ECO:0000256" key="5">
    <source>
        <dbReference type="ARBA" id="ARBA00022692"/>
    </source>
</evidence>
<evidence type="ECO:0000256" key="8">
    <source>
        <dbReference type="SAM" id="Coils"/>
    </source>
</evidence>
<reference evidence="9 10" key="1">
    <citation type="submission" date="2019-01" db="EMBL/GenBank/DDBJ databases">
        <authorList>
            <person name="Chen W.-M."/>
        </authorList>
    </citation>
    <scope>NUCLEOTIDE SEQUENCE [LARGE SCALE GENOMIC DNA]</scope>
    <source>
        <strain evidence="9 10">FSY-15</strain>
    </source>
</reference>
<evidence type="ECO:0000256" key="4">
    <source>
        <dbReference type="ARBA" id="ARBA00022452"/>
    </source>
</evidence>
<evidence type="ECO:0000256" key="1">
    <source>
        <dbReference type="ARBA" id="ARBA00004442"/>
    </source>
</evidence>
<evidence type="ECO:0000256" key="6">
    <source>
        <dbReference type="ARBA" id="ARBA00023136"/>
    </source>
</evidence>
<evidence type="ECO:0000256" key="2">
    <source>
        <dbReference type="ARBA" id="ARBA00007613"/>
    </source>
</evidence>
<dbReference type="PANTHER" id="PTHR30026:SF20">
    <property type="entry name" value="OUTER MEMBRANE PROTEIN TOLC"/>
    <property type="match status" value="1"/>
</dbReference>
<dbReference type="OrthoDB" id="9771205at2"/>
<evidence type="ECO:0000256" key="7">
    <source>
        <dbReference type="ARBA" id="ARBA00023237"/>
    </source>
</evidence>
<name>A0A437PR33_9BACT</name>
<keyword evidence="7" id="KW-0998">Cell outer membrane</keyword>
<comment type="subcellular location">
    <subcellularLocation>
        <location evidence="1">Cell outer membrane</location>
    </subcellularLocation>
</comment>
<evidence type="ECO:0000313" key="10">
    <source>
        <dbReference type="Proteomes" id="UP000282832"/>
    </source>
</evidence>
<comment type="caution">
    <text evidence="9">The sequence shown here is derived from an EMBL/GenBank/DDBJ whole genome shotgun (WGS) entry which is preliminary data.</text>
</comment>
<protein>
    <submittedName>
        <fullName evidence="9">TolC family protein</fullName>
    </submittedName>
</protein>
<dbReference type="GO" id="GO:0015562">
    <property type="term" value="F:efflux transmembrane transporter activity"/>
    <property type="evidence" value="ECO:0007669"/>
    <property type="project" value="InterPro"/>
</dbReference>
<dbReference type="Gene3D" id="1.20.1600.10">
    <property type="entry name" value="Outer membrane efflux proteins (OEP)"/>
    <property type="match status" value="1"/>
</dbReference>
<dbReference type="GO" id="GO:0015288">
    <property type="term" value="F:porin activity"/>
    <property type="evidence" value="ECO:0007669"/>
    <property type="project" value="TreeGrafter"/>
</dbReference>
<sequence length="440" mass="49465">MKQFNVRLFVFLFIYIIGFQFSNAQNLSLEDAIQIGLQNQYSIKISKKKEDQAKNDNTLGNAGFLPTITGTSNLNYTISGIDQSFFGGLRAPLVQTGVESNNSAAGVTMAWTLYDGKGMFVLRNRLRELEKLGTKQTEGTIEGLIAQISTGYYEIIRQNLRLNNFKKGLEISEDRLKLAKDRFEVGQGSKVDFYSAQVDFNEDKAALLAQEQTLKNTNIGFNNLLVRDLHTGISILPNIDLMPKLNLEELKTQALSQNPQIISSLINKTIVQNDIDLLKTQQHPQIDLVTGYNTSQVKNGAGFGVEKGISNVFNYGLRATINIFDGSNQKRKIQNAKINAEIAEMQYQDLRNNLVSTLERTYQTYQNALNLIQLENENYLIAKQNIDIAFDRYKVGFATSYELREVQRNAVAAETRLIEAKFNAKSAEIELIRLSGTLVN</sequence>
<gene>
    <name evidence="9" type="ORF">EOJ36_06760</name>
</gene>
<dbReference type="Proteomes" id="UP000282832">
    <property type="component" value="Unassembled WGS sequence"/>
</dbReference>
<dbReference type="AlphaFoldDB" id="A0A437PR33"/>
<dbReference type="PANTHER" id="PTHR30026">
    <property type="entry name" value="OUTER MEMBRANE PROTEIN TOLC"/>
    <property type="match status" value="1"/>
</dbReference>
<accession>A0A437PR33</accession>
<keyword evidence="3" id="KW-0813">Transport</keyword>
<feature type="coiled-coil region" evidence="8">
    <location>
        <begin position="333"/>
        <end position="375"/>
    </location>
</feature>
<proteinExistence type="inferred from homology"/>
<dbReference type="SUPFAM" id="SSF56954">
    <property type="entry name" value="Outer membrane efflux proteins (OEP)"/>
    <property type="match status" value="1"/>
</dbReference>